<name>A0A2W5FEM8_9SPHI</name>
<dbReference type="PROSITE" id="PS01302">
    <property type="entry name" value="UPF0758"/>
    <property type="match status" value="1"/>
</dbReference>
<keyword evidence="5" id="KW-0482">Metalloprotease</keyword>
<keyword evidence="2" id="KW-0479">Metal-binding</keyword>
<dbReference type="GO" id="GO:0008237">
    <property type="term" value="F:metallopeptidase activity"/>
    <property type="evidence" value="ECO:0007669"/>
    <property type="project" value="UniProtKB-KW"/>
</dbReference>
<dbReference type="GO" id="GO:0006508">
    <property type="term" value="P:proteolysis"/>
    <property type="evidence" value="ECO:0007669"/>
    <property type="project" value="UniProtKB-KW"/>
</dbReference>
<dbReference type="InterPro" id="IPR037518">
    <property type="entry name" value="MPN"/>
</dbReference>
<evidence type="ECO:0000259" key="7">
    <source>
        <dbReference type="PROSITE" id="PS50249"/>
    </source>
</evidence>
<dbReference type="Proteomes" id="UP000249645">
    <property type="component" value="Unassembled WGS sequence"/>
</dbReference>
<reference evidence="8 9" key="1">
    <citation type="submission" date="2017-11" db="EMBL/GenBank/DDBJ databases">
        <title>Infants hospitalized years apart are colonized by the same room-sourced microbial strains.</title>
        <authorList>
            <person name="Brooks B."/>
            <person name="Olm M.R."/>
            <person name="Firek B.A."/>
            <person name="Baker R."/>
            <person name="Thomas B.C."/>
            <person name="Morowitz M.J."/>
            <person name="Banfield J.F."/>
        </authorList>
    </citation>
    <scope>NUCLEOTIDE SEQUENCE [LARGE SCALE GENOMIC DNA]</scope>
    <source>
        <strain evidence="8">S2_009_000_R2_76</strain>
    </source>
</reference>
<keyword evidence="3" id="KW-0378">Hydrolase</keyword>
<evidence type="ECO:0000256" key="5">
    <source>
        <dbReference type="ARBA" id="ARBA00023049"/>
    </source>
</evidence>
<sequence length="239" mass="26315">MSTEIPKPTLQNPFSIKNWAVDDRPREKMMAKGKDILSDAELLAIIINNGTREDSAVQVCKRLLASIDNDLNRLGRLSVQEILKLKIKGIGPAKAIAIVAALELGIRRESNKQKKETISSSSDAAKYLQAKFQHLSEEVFVVLFLNNANKVNHMEVVSSGGRKGTVVDVQVILKKALEHNAAKMIFSHNHPSGSLRPSQADQNMTNKLCDASKLLDIQVVDHIIVSDCGYFSFADEGLL</sequence>
<evidence type="ECO:0000256" key="3">
    <source>
        <dbReference type="ARBA" id="ARBA00022801"/>
    </source>
</evidence>
<proteinExistence type="inferred from homology"/>
<keyword evidence="1" id="KW-0645">Protease</keyword>
<dbReference type="Gene3D" id="3.40.140.10">
    <property type="entry name" value="Cytidine Deaminase, domain 2"/>
    <property type="match status" value="1"/>
</dbReference>
<dbReference type="Pfam" id="PF04002">
    <property type="entry name" value="RadC"/>
    <property type="match status" value="1"/>
</dbReference>
<evidence type="ECO:0000256" key="2">
    <source>
        <dbReference type="ARBA" id="ARBA00022723"/>
    </source>
</evidence>
<dbReference type="InterPro" id="IPR046778">
    <property type="entry name" value="UPF0758_N"/>
</dbReference>
<dbReference type="PANTHER" id="PTHR30471">
    <property type="entry name" value="DNA REPAIR PROTEIN RADC"/>
    <property type="match status" value="1"/>
</dbReference>
<dbReference type="CDD" id="cd08071">
    <property type="entry name" value="MPN_DUF2466"/>
    <property type="match status" value="1"/>
</dbReference>
<dbReference type="PANTHER" id="PTHR30471:SF3">
    <property type="entry name" value="UPF0758 PROTEIN YEES-RELATED"/>
    <property type="match status" value="1"/>
</dbReference>
<dbReference type="AlphaFoldDB" id="A0A2W5FEM8"/>
<feature type="domain" description="MPN" evidence="7">
    <location>
        <begin position="117"/>
        <end position="239"/>
    </location>
</feature>
<dbReference type="InterPro" id="IPR001405">
    <property type="entry name" value="UPF0758"/>
</dbReference>
<evidence type="ECO:0000256" key="4">
    <source>
        <dbReference type="ARBA" id="ARBA00022833"/>
    </source>
</evidence>
<gene>
    <name evidence="8" type="ORF">DI598_01515</name>
</gene>
<accession>A0A2W5FEM8</accession>
<dbReference type="InterPro" id="IPR025657">
    <property type="entry name" value="RadC_JAB"/>
</dbReference>
<evidence type="ECO:0000256" key="1">
    <source>
        <dbReference type="ARBA" id="ARBA00022670"/>
    </source>
</evidence>
<organism evidence="8 9">
    <name type="scientific">Pseudopedobacter saltans</name>
    <dbReference type="NCBI Taxonomy" id="151895"/>
    <lineage>
        <taxon>Bacteria</taxon>
        <taxon>Pseudomonadati</taxon>
        <taxon>Bacteroidota</taxon>
        <taxon>Sphingobacteriia</taxon>
        <taxon>Sphingobacteriales</taxon>
        <taxon>Sphingobacteriaceae</taxon>
        <taxon>Pseudopedobacter</taxon>
    </lineage>
</organism>
<dbReference type="EMBL" id="QFOI01000012">
    <property type="protein sequence ID" value="PZP52120.1"/>
    <property type="molecule type" value="Genomic_DNA"/>
</dbReference>
<protein>
    <recommendedName>
        <fullName evidence="7">MPN domain-containing protein</fullName>
    </recommendedName>
</protein>
<comment type="similarity">
    <text evidence="6">Belongs to the UPF0758 family.</text>
</comment>
<dbReference type="NCBIfam" id="TIGR00608">
    <property type="entry name" value="radc"/>
    <property type="match status" value="1"/>
</dbReference>
<dbReference type="NCBIfam" id="NF000642">
    <property type="entry name" value="PRK00024.1"/>
    <property type="match status" value="1"/>
</dbReference>
<dbReference type="GO" id="GO:0046872">
    <property type="term" value="F:metal ion binding"/>
    <property type="evidence" value="ECO:0007669"/>
    <property type="project" value="UniProtKB-KW"/>
</dbReference>
<evidence type="ECO:0000313" key="8">
    <source>
        <dbReference type="EMBL" id="PZP52120.1"/>
    </source>
</evidence>
<evidence type="ECO:0000313" key="9">
    <source>
        <dbReference type="Proteomes" id="UP000249645"/>
    </source>
</evidence>
<dbReference type="PROSITE" id="PS50249">
    <property type="entry name" value="MPN"/>
    <property type="match status" value="1"/>
</dbReference>
<comment type="caution">
    <text evidence="8">The sequence shown here is derived from an EMBL/GenBank/DDBJ whole genome shotgun (WGS) entry which is preliminary data.</text>
</comment>
<evidence type="ECO:0000256" key="6">
    <source>
        <dbReference type="RuleBase" id="RU003797"/>
    </source>
</evidence>
<dbReference type="Pfam" id="PF20582">
    <property type="entry name" value="UPF0758_N"/>
    <property type="match status" value="1"/>
</dbReference>
<keyword evidence="4" id="KW-0862">Zinc</keyword>
<dbReference type="InterPro" id="IPR020891">
    <property type="entry name" value="UPF0758_CS"/>
</dbReference>